<gene>
    <name evidence="1" type="ORF">POPTR_009G023001v4</name>
</gene>
<comment type="caution">
    <text evidence="1">The sequence shown here is derived from an EMBL/GenBank/DDBJ whole genome shotgun (WGS) entry which is preliminary data.</text>
</comment>
<name>A0ACC0SG19_POPTR</name>
<dbReference type="EMBL" id="CM009298">
    <property type="protein sequence ID" value="KAI9388174.1"/>
    <property type="molecule type" value="Genomic_DNA"/>
</dbReference>
<evidence type="ECO:0000313" key="1">
    <source>
        <dbReference type="EMBL" id="KAI9388174.1"/>
    </source>
</evidence>
<reference evidence="1 2" key="1">
    <citation type="journal article" date="2006" name="Science">
        <title>The genome of black cottonwood, Populus trichocarpa (Torr. &amp; Gray).</title>
        <authorList>
            <person name="Tuskan G.A."/>
            <person name="Difazio S."/>
            <person name="Jansson S."/>
            <person name="Bohlmann J."/>
            <person name="Grigoriev I."/>
            <person name="Hellsten U."/>
            <person name="Putnam N."/>
            <person name="Ralph S."/>
            <person name="Rombauts S."/>
            <person name="Salamov A."/>
            <person name="Schein J."/>
            <person name="Sterck L."/>
            <person name="Aerts A."/>
            <person name="Bhalerao R.R."/>
            <person name="Bhalerao R.P."/>
            <person name="Blaudez D."/>
            <person name="Boerjan W."/>
            <person name="Brun A."/>
            <person name="Brunner A."/>
            <person name="Busov V."/>
            <person name="Campbell M."/>
            <person name="Carlson J."/>
            <person name="Chalot M."/>
            <person name="Chapman J."/>
            <person name="Chen G.L."/>
            <person name="Cooper D."/>
            <person name="Coutinho P.M."/>
            <person name="Couturier J."/>
            <person name="Covert S."/>
            <person name="Cronk Q."/>
            <person name="Cunningham R."/>
            <person name="Davis J."/>
            <person name="Degroeve S."/>
            <person name="Dejardin A."/>
            <person name="Depamphilis C."/>
            <person name="Detter J."/>
            <person name="Dirks B."/>
            <person name="Dubchak I."/>
            <person name="Duplessis S."/>
            <person name="Ehlting J."/>
            <person name="Ellis B."/>
            <person name="Gendler K."/>
            <person name="Goodstein D."/>
            <person name="Gribskov M."/>
            <person name="Grimwood J."/>
            <person name="Groover A."/>
            <person name="Gunter L."/>
            <person name="Hamberger B."/>
            <person name="Heinze B."/>
            <person name="Helariutta Y."/>
            <person name="Henrissat B."/>
            <person name="Holligan D."/>
            <person name="Holt R."/>
            <person name="Huang W."/>
            <person name="Islam-Faridi N."/>
            <person name="Jones S."/>
            <person name="Jones-Rhoades M."/>
            <person name="Jorgensen R."/>
            <person name="Joshi C."/>
            <person name="Kangasjarvi J."/>
            <person name="Karlsson J."/>
            <person name="Kelleher C."/>
            <person name="Kirkpatrick R."/>
            <person name="Kirst M."/>
            <person name="Kohler A."/>
            <person name="Kalluri U."/>
            <person name="Larimer F."/>
            <person name="Leebens-Mack J."/>
            <person name="Leple J.C."/>
            <person name="Locascio P."/>
            <person name="Lou Y."/>
            <person name="Lucas S."/>
            <person name="Martin F."/>
            <person name="Montanini B."/>
            <person name="Napoli C."/>
            <person name="Nelson D.R."/>
            <person name="Nelson C."/>
            <person name="Nieminen K."/>
            <person name="Nilsson O."/>
            <person name="Pereda V."/>
            <person name="Peter G."/>
            <person name="Philippe R."/>
            <person name="Pilate G."/>
            <person name="Poliakov A."/>
            <person name="Razumovskaya J."/>
            <person name="Richardson P."/>
            <person name="Rinaldi C."/>
            <person name="Ritland K."/>
            <person name="Rouze P."/>
            <person name="Ryaboy D."/>
            <person name="Schmutz J."/>
            <person name="Schrader J."/>
            <person name="Segerman B."/>
            <person name="Shin H."/>
            <person name="Siddiqui A."/>
            <person name="Sterky F."/>
            <person name="Terry A."/>
            <person name="Tsai C.J."/>
            <person name="Uberbacher E."/>
            <person name="Unneberg P."/>
            <person name="Vahala J."/>
            <person name="Wall K."/>
            <person name="Wessler S."/>
            <person name="Yang G."/>
            <person name="Yin T."/>
            <person name="Douglas C."/>
            <person name="Marra M."/>
            <person name="Sandberg G."/>
            <person name="Van de Peer Y."/>
            <person name="Rokhsar D."/>
        </authorList>
    </citation>
    <scope>NUCLEOTIDE SEQUENCE [LARGE SCALE GENOMIC DNA]</scope>
    <source>
        <strain evidence="2">cv. Nisqually</strain>
    </source>
</reference>
<protein>
    <submittedName>
        <fullName evidence="1">Uncharacterized protein</fullName>
    </submittedName>
</protein>
<evidence type="ECO:0000313" key="2">
    <source>
        <dbReference type="Proteomes" id="UP000006729"/>
    </source>
</evidence>
<organism evidence="1 2">
    <name type="scientific">Populus trichocarpa</name>
    <name type="common">Western balsam poplar</name>
    <name type="synonym">Populus balsamifera subsp. trichocarpa</name>
    <dbReference type="NCBI Taxonomy" id="3694"/>
    <lineage>
        <taxon>Eukaryota</taxon>
        <taxon>Viridiplantae</taxon>
        <taxon>Streptophyta</taxon>
        <taxon>Embryophyta</taxon>
        <taxon>Tracheophyta</taxon>
        <taxon>Spermatophyta</taxon>
        <taxon>Magnoliopsida</taxon>
        <taxon>eudicotyledons</taxon>
        <taxon>Gunneridae</taxon>
        <taxon>Pentapetalae</taxon>
        <taxon>rosids</taxon>
        <taxon>fabids</taxon>
        <taxon>Malpighiales</taxon>
        <taxon>Salicaceae</taxon>
        <taxon>Saliceae</taxon>
        <taxon>Populus</taxon>
    </lineage>
</organism>
<sequence>MGTELCREMELWILIVMASLCIGTRRKECSELVMVPAAARMALKALTFYPPYMKFRSGPLSYLSTLEISRLFMWDVLFSKFSFQQFLIWMMAGRGFGERNRIIRTDGTFRDIAYVFEN</sequence>
<keyword evidence="2" id="KW-1185">Reference proteome</keyword>
<accession>A0ACC0SG19</accession>
<proteinExistence type="predicted"/>
<dbReference type="Proteomes" id="UP000006729">
    <property type="component" value="Chromosome 9"/>
</dbReference>